<evidence type="ECO:0000259" key="6">
    <source>
        <dbReference type="PROSITE" id="PS51910"/>
    </source>
</evidence>
<gene>
    <name evidence="7" type="ORF">RDWZM_009792</name>
</gene>
<keyword evidence="8" id="KW-1185">Reference proteome</keyword>
<dbReference type="Gene3D" id="3.20.20.80">
    <property type="entry name" value="Glycosidases"/>
    <property type="match status" value="1"/>
</dbReference>
<evidence type="ECO:0000256" key="3">
    <source>
        <dbReference type="RuleBase" id="RU000489"/>
    </source>
</evidence>
<dbReference type="OMA" id="NANDAPY"/>
<evidence type="ECO:0000256" key="2">
    <source>
        <dbReference type="ARBA" id="ARBA00023295"/>
    </source>
</evidence>
<dbReference type="SMART" id="SM00636">
    <property type="entry name" value="Glyco_18"/>
    <property type="match status" value="1"/>
</dbReference>
<dbReference type="InterPro" id="IPR029070">
    <property type="entry name" value="Chitinase_insertion_sf"/>
</dbReference>
<dbReference type="PROSITE" id="PS01095">
    <property type="entry name" value="GH18_1"/>
    <property type="match status" value="1"/>
</dbReference>
<keyword evidence="5" id="KW-0732">Signal</keyword>
<sequence length="388" mass="44172">MVTGWIYFVQVILFLVAEEIVQIMAINRVCYLRPDPTFPIDHVIQQGLCTHIIIAFCIIDSNGELSPNDSLKEMCIKCRQAIEKNGSFGTKLMISIGGGGAGGFELATSTAENRSRFVLSILNFIRQYSLDGIDIDWEFPSWNKNLSRRVERVNFVYLLKDIREQFNQIEVMLGKSLVLSTAVAAQLTIIRMCYQPKEIGKYVTFINLMSYDFYIHKWYWPFVGHNSALHSTSSNLSLASTFTTKWAAEYWHSQGVPKSKIMVGIPTYGKRFTLISKDRNHPGAIATGSNGDCTYTDVCIFLRKPETIQKFDDKAMVPYAFNGNEWISYENEFSARNKAQWIVNNGFGGVMLFSLNADDYKLRCKDEIFPIHSAVRDELIAHETTFNV</sequence>
<dbReference type="SUPFAM" id="SSF54556">
    <property type="entry name" value="Chitinase insertion domain"/>
    <property type="match status" value="1"/>
</dbReference>
<dbReference type="GO" id="GO:0005576">
    <property type="term" value="C:extracellular region"/>
    <property type="evidence" value="ECO:0007669"/>
    <property type="project" value="TreeGrafter"/>
</dbReference>
<dbReference type="InterPro" id="IPR011583">
    <property type="entry name" value="Chitinase_II/V-like_cat"/>
</dbReference>
<dbReference type="GO" id="GO:0004568">
    <property type="term" value="F:chitinase activity"/>
    <property type="evidence" value="ECO:0007669"/>
    <property type="project" value="TreeGrafter"/>
</dbReference>
<keyword evidence="1 3" id="KW-0378">Hydrolase</keyword>
<evidence type="ECO:0000313" key="8">
    <source>
        <dbReference type="Proteomes" id="UP001142055"/>
    </source>
</evidence>
<feature type="signal peptide" evidence="5">
    <location>
        <begin position="1"/>
        <end position="17"/>
    </location>
</feature>
<dbReference type="Gene3D" id="3.10.50.10">
    <property type="match status" value="1"/>
</dbReference>
<dbReference type="PROSITE" id="PS51910">
    <property type="entry name" value="GH18_2"/>
    <property type="match status" value="1"/>
</dbReference>
<dbReference type="InterPro" id="IPR001579">
    <property type="entry name" value="Glyco_hydro_18_chit_AS"/>
</dbReference>
<proteinExistence type="inferred from homology"/>
<feature type="domain" description="GH18" evidence="6">
    <location>
        <begin position="26"/>
        <end position="382"/>
    </location>
</feature>
<evidence type="ECO:0000256" key="4">
    <source>
        <dbReference type="RuleBase" id="RU004453"/>
    </source>
</evidence>
<dbReference type="GO" id="GO:0008061">
    <property type="term" value="F:chitin binding"/>
    <property type="evidence" value="ECO:0007669"/>
    <property type="project" value="InterPro"/>
</dbReference>
<dbReference type="Proteomes" id="UP001142055">
    <property type="component" value="Chromosome 3"/>
</dbReference>
<name>A0A9Q0RLN0_BLOTA</name>
<evidence type="ECO:0000313" key="7">
    <source>
        <dbReference type="EMBL" id="KAJ6218635.1"/>
    </source>
</evidence>
<dbReference type="Pfam" id="PF00704">
    <property type="entry name" value="Glyco_hydro_18"/>
    <property type="match status" value="1"/>
</dbReference>
<evidence type="ECO:0000256" key="5">
    <source>
        <dbReference type="SAM" id="SignalP"/>
    </source>
</evidence>
<keyword evidence="2 3" id="KW-0326">Glycosidase</keyword>
<accession>A0A9Q0RLN0</accession>
<feature type="chain" id="PRO_5040313483" description="GH18 domain-containing protein" evidence="5">
    <location>
        <begin position="18"/>
        <end position="388"/>
    </location>
</feature>
<dbReference type="AlphaFoldDB" id="A0A9Q0RLN0"/>
<dbReference type="SUPFAM" id="SSF51445">
    <property type="entry name" value="(Trans)glycosidases"/>
    <property type="match status" value="1"/>
</dbReference>
<dbReference type="InterPro" id="IPR017853">
    <property type="entry name" value="GH"/>
</dbReference>
<dbReference type="PANTHER" id="PTHR11177">
    <property type="entry name" value="CHITINASE"/>
    <property type="match status" value="1"/>
</dbReference>
<organism evidence="7 8">
    <name type="scientific">Blomia tropicalis</name>
    <name type="common">Mite</name>
    <dbReference type="NCBI Taxonomy" id="40697"/>
    <lineage>
        <taxon>Eukaryota</taxon>
        <taxon>Metazoa</taxon>
        <taxon>Ecdysozoa</taxon>
        <taxon>Arthropoda</taxon>
        <taxon>Chelicerata</taxon>
        <taxon>Arachnida</taxon>
        <taxon>Acari</taxon>
        <taxon>Acariformes</taxon>
        <taxon>Sarcoptiformes</taxon>
        <taxon>Astigmata</taxon>
        <taxon>Glycyphagoidea</taxon>
        <taxon>Echimyopodidae</taxon>
        <taxon>Blomia</taxon>
    </lineage>
</organism>
<comment type="caution">
    <text evidence="7">The sequence shown here is derived from an EMBL/GenBank/DDBJ whole genome shotgun (WGS) entry which is preliminary data.</text>
</comment>
<reference evidence="7" key="1">
    <citation type="submission" date="2022-12" db="EMBL/GenBank/DDBJ databases">
        <title>Genome assemblies of Blomia tropicalis.</title>
        <authorList>
            <person name="Cui Y."/>
        </authorList>
    </citation>
    <scope>NUCLEOTIDE SEQUENCE</scope>
    <source>
        <tissue evidence="7">Adult mites</tissue>
    </source>
</reference>
<protein>
    <recommendedName>
        <fullName evidence="6">GH18 domain-containing protein</fullName>
    </recommendedName>
</protein>
<comment type="similarity">
    <text evidence="4">Belongs to the glycosyl hydrolase 18 family.</text>
</comment>
<dbReference type="PANTHER" id="PTHR11177:SF390">
    <property type="entry name" value="CHITINASE 11"/>
    <property type="match status" value="1"/>
</dbReference>
<dbReference type="GO" id="GO:0005975">
    <property type="term" value="P:carbohydrate metabolic process"/>
    <property type="evidence" value="ECO:0007669"/>
    <property type="project" value="InterPro"/>
</dbReference>
<dbReference type="EMBL" id="JAPWDV010000003">
    <property type="protein sequence ID" value="KAJ6218635.1"/>
    <property type="molecule type" value="Genomic_DNA"/>
</dbReference>
<evidence type="ECO:0000256" key="1">
    <source>
        <dbReference type="ARBA" id="ARBA00022801"/>
    </source>
</evidence>
<dbReference type="GO" id="GO:0006032">
    <property type="term" value="P:chitin catabolic process"/>
    <property type="evidence" value="ECO:0007669"/>
    <property type="project" value="TreeGrafter"/>
</dbReference>
<dbReference type="InterPro" id="IPR001223">
    <property type="entry name" value="Glyco_hydro18_cat"/>
</dbReference>
<dbReference type="InterPro" id="IPR050314">
    <property type="entry name" value="Glycosyl_Hydrlase_18"/>
</dbReference>